<keyword evidence="5 10" id="KW-0862">Zinc</keyword>
<evidence type="ECO:0000256" key="2">
    <source>
        <dbReference type="ARBA" id="ARBA00022598"/>
    </source>
</evidence>
<dbReference type="EMBL" id="JAROAS010000001">
    <property type="protein sequence ID" value="MED4126733.1"/>
    <property type="molecule type" value="Genomic_DNA"/>
</dbReference>
<dbReference type="InterPro" id="IPR018317">
    <property type="entry name" value="QueC"/>
</dbReference>
<evidence type="ECO:0000256" key="8">
    <source>
        <dbReference type="ARBA" id="ARBA00039149"/>
    </source>
</evidence>
<dbReference type="NCBIfam" id="TIGR00364">
    <property type="entry name" value="7-cyano-7-deazaguanine synthase QueC"/>
    <property type="match status" value="1"/>
</dbReference>
<dbReference type="PANTHER" id="PTHR42914">
    <property type="entry name" value="7-CYANO-7-DEAZAGUANINE SYNTHASE"/>
    <property type="match status" value="1"/>
</dbReference>
<comment type="function">
    <text evidence="10">Catalyzes the ATP-dependent conversion of 7-carboxy-7-deazaguanine (CDG) to 7-cyano-7-deazaguanine (preQ(0)).</text>
</comment>
<keyword evidence="4 10" id="KW-0547">Nucleotide-binding</keyword>
<feature type="binding site" evidence="10">
    <location>
        <position position="198"/>
    </location>
    <ligand>
        <name>Zn(2+)</name>
        <dbReference type="ChEBI" id="CHEBI:29105"/>
    </ligand>
</feature>
<evidence type="ECO:0000256" key="3">
    <source>
        <dbReference type="ARBA" id="ARBA00022723"/>
    </source>
</evidence>
<protein>
    <recommendedName>
        <fullName evidence="8 10">7-cyano-7-deazaguanine synthase</fullName>
        <ecNumber evidence="8 10">6.3.4.20</ecNumber>
    </recommendedName>
    <alternativeName>
        <fullName evidence="10">7-cyano-7-carbaguanine synthase</fullName>
    </alternativeName>
    <alternativeName>
        <fullName evidence="10">PreQ(0) synthase</fullName>
    </alternativeName>
    <alternativeName>
        <fullName evidence="10">Queuosine biosynthesis protein QueC</fullName>
    </alternativeName>
</protein>
<dbReference type="SUPFAM" id="SSF52402">
    <property type="entry name" value="Adenine nucleotide alpha hydrolases-like"/>
    <property type="match status" value="1"/>
</dbReference>
<feature type="binding site" evidence="10">
    <location>
        <position position="190"/>
    </location>
    <ligand>
        <name>Zn(2+)</name>
        <dbReference type="ChEBI" id="CHEBI:29105"/>
    </ligand>
</feature>
<keyword evidence="2 10" id="KW-0436">Ligase</keyword>
<evidence type="ECO:0000313" key="11">
    <source>
        <dbReference type="EMBL" id="MED4126733.1"/>
    </source>
</evidence>
<keyword evidence="10" id="KW-0671">Queuosine biosynthesis</keyword>
<evidence type="ECO:0000256" key="10">
    <source>
        <dbReference type="HAMAP-Rule" id="MF_01633"/>
    </source>
</evidence>
<sequence>MNNRAVVVLSGGLDSSTCMGIAKKKGYEIYPITFSYGQRHDRELNSAISIAEYYKCDDHKIVDINFLSEIGGSSLTDKSLEIRENELSEDIPNTYVPARNLIFLSLAIAYAETIDADYIYIGVNSLDYSGYPDCRPEFIDSIQNTARLATKRGVNQGNIIINTPLMDLDKKQIVKLGVRINVPFELTTSCYIGEDEACGVCDSCLLRIQGFQQNNYVDPIKYMSKNEETFK</sequence>
<dbReference type="InterPro" id="IPR014729">
    <property type="entry name" value="Rossmann-like_a/b/a_fold"/>
</dbReference>
<comment type="catalytic activity">
    <reaction evidence="9 10">
        <text>7-carboxy-7-carbaguanine + NH4(+) + 2 ATP = 7-cyano-7-carbaguanine + 2 AMP + 2 diphosphate + 2 H(+)</text>
        <dbReference type="Rhea" id="RHEA:27982"/>
        <dbReference type="ChEBI" id="CHEBI:15378"/>
        <dbReference type="ChEBI" id="CHEBI:28938"/>
        <dbReference type="ChEBI" id="CHEBI:30616"/>
        <dbReference type="ChEBI" id="CHEBI:33019"/>
        <dbReference type="ChEBI" id="CHEBI:45075"/>
        <dbReference type="ChEBI" id="CHEBI:61036"/>
        <dbReference type="ChEBI" id="CHEBI:456215"/>
        <dbReference type="EC" id="6.3.4.20"/>
    </reaction>
</comment>
<dbReference type="Pfam" id="PF06508">
    <property type="entry name" value="QueC"/>
    <property type="match status" value="1"/>
</dbReference>
<feature type="binding site" evidence="10">
    <location>
        <begin position="9"/>
        <end position="19"/>
    </location>
    <ligand>
        <name>ATP</name>
        <dbReference type="ChEBI" id="CHEBI:30616"/>
    </ligand>
</feature>
<dbReference type="GO" id="GO:0016874">
    <property type="term" value="F:ligase activity"/>
    <property type="evidence" value="ECO:0007669"/>
    <property type="project" value="UniProtKB-KW"/>
</dbReference>
<organism evidence="11 12">
    <name type="scientific">Shouchella miscanthi</name>
    <dbReference type="NCBI Taxonomy" id="2598861"/>
    <lineage>
        <taxon>Bacteria</taxon>
        <taxon>Bacillati</taxon>
        <taxon>Bacillota</taxon>
        <taxon>Bacilli</taxon>
        <taxon>Bacillales</taxon>
        <taxon>Bacillaceae</taxon>
        <taxon>Shouchella</taxon>
    </lineage>
</organism>
<reference evidence="11 12" key="1">
    <citation type="submission" date="2023-03" db="EMBL/GenBank/DDBJ databases">
        <title>Bacillus Genome Sequencing.</title>
        <authorList>
            <person name="Dunlap C."/>
        </authorList>
    </citation>
    <scope>NUCLEOTIDE SEQUENCE [LARGE SCALE GENOMIC DNA]</scope>
    <source>
        <strain evidence="11 12">B-4107</strain>
    </source>
</reference>
<dbReference type="EC" id="6.3.4.20" evidence="8 10"/>
<comment type="subunit">
    <text evidence="10">Homodimer.</text>
</comment>
<dbReference type="Gene3D" id="3.40.50.620">
    <property type="entry name" value="HUPs"/>
    <property type="match status" value="1"/>
</dbReference>
<comment type="pathway">
    <text evidence="1 10">Purine metabolism; 7-cyano-7-deazaguanine biosynthesis.</text>
</comment>
<comment type="cofactor">
    <cofactor evidence="10">
        <name>Zn(2+)</name>
        <dbReference type="ChEBI" id="CHEBI:29105"/>
    </cofactor>
    <text evidence="10">Binds 1 zinc ion per subunit.</text>
</comment>
<keyword evidence="3 10" id="KW-0479">Metal-binding</keyword>
<dbReference type="PANTHER" id="PTHR42914:SF1">
    <property type="entry name" value="7-CYANO-7-DEAZAGUANINE SYNTHASE"/>
    <property type="match status" value="1"/>
</dbReference>
<evidence type="ECO:0000256" key="4">
    <source>
        <dbReference type="ARBA" id="ARBA00022741"/>
    </source>
</evidence>
<keyword evidence="6 10" id="KW-0067">ATP-binding</keyword>
<evidence type="ECO:0000256" key="1">
    <source>
        <dbReference type="ARBA" id="ARBA00005061"/>
    </source>
</evidence>
<dbReference type="CDD" id="cd01995">
    <property type="entry name" value="QueC-like"/>
    <property type="match status" value="1"/>
</dbReference>
<dbReference type="PIRSF" id="PIRSF006293">
    <property type="entry name" value="ExsB"/>
    <property type="match status" value="1"/>
</dbReference>
<comment type="similarity">
    <text evidence="7 10">Belongs to the QueC family.</text>
</comment>
<feature type="binding site" evidence="10">
    <location>
        <position position="204"/>
    </location>
    <ligand>
        <name>Zn(2+)</name>
        <dbReference type="ChEBI" id="CHEBI:29105"/>
    </ligand>
</feature>
<dbReference type="RefSeq" id="WP_328235974.1">
    <property type="nucleotide sequence ID" value="NZ_JAROAS010000001.1"/>
</dbReference>
<evidence type="ECO:0000256" key="5">
    <source>
        <dbReference type="ARBA" id="ARBA00022833"/>
    </source>
</evidence>
<evidence type="ECO:0000313" key="12">
    <source>
        <dbReference type="Proteomes" id="UP001341820"/>
    </source>
</evidence>
<comment type="caution">
    <text evidence="11">The sequence shown here is derived from an EMBL/GenBank/DDBJ whole genome shotgun (WGS) entry which is preliminary data.</text>
</comment>
<dbReference type="HAMAP" id="MF_01633">
    <property type="entry name" value="QueC"/>
    <property type="match status" value="1"/>
</dbReference>
<evidence type="ECO:0000256" key="9">
    <source>
        <dbReference type="ARBA" id="ARBA00047890"/>
    </source>
</evidence>
<dbReference type="Proteomes" id="UP001341820">
    <property type="component" value="Unassembled WGS sequence"/>
</dbReference>
<keyword evidence="12" id="KW-1185">Reference proteome</keyword>
<name>A0ABU6NEW5_9BACI</name>
<feature type="binding site" evidence="10">
    <location>
        <position position="201"/>
    </location>
    <ligand>
        <name>Zn(2+)</name>
        <dbReference type="ChEBI" id="CHEBI:29105"/>
    </ligand>
</feature>
<accession>A0ABU6NEW5</accession>
<evidence type="ECO:0000256" key="7">
    <source>
        <dbReference type="ARBA" id="ARBA00037993"/>
    </source>
</evidence>
<evidence type="ECO:0000256" key="6">
    <source>
        <dbReference type="ARBA" id="ARBA00022840"/>
    </source>
</evidence>
<gene>
    <name evidence="10 11" type="primary">queC</name>
    <name evidence="11" type="ORF">P5F74_01120</name>
</gene>
<proteinExistence type="inferred from homology"/>